<feature type="compositionally biased region" description="Low complexity" evidence="10">
    <location>
        <begin position="305"/>
        <end position="329"/>
    </location>
</feature>
<keyword evidence="13" id="KW-0645">Protease</keyword>
<keyword evidence="3" id="KW-0378">Hydrolase</keyword>
<feature type="chain" id="PRO_5016270756" evidence="11">
    <location>
        <begin position="30"/>
        <end position="350"/>
    </location>
</feature>
<name>A0A317MQV2_9GAMM</name>
<dbReference type="InterPro" id="IPR001967">
    <property type="entry name" value="Peptidase_S11_N"/>
</dbReference>
<dbReference type="PANTHER" id="PTHR21581">
    <property type="entry name" value="D-ALANYL-D-ALANINE CARBOXYPEPTIDASE"/>
    <property type="match status" value="1"/>
</dbReference>
<dbReference type="AlphaFoldDB" id="A0A317MQV2"/>
<evidence type="ECO:0000313" key="14">
    <source>
        <dbReference type="Proteomes" id="UP000246569"/>
    </source>
</evidence>
<accession>A0A317MQV2</accession>
<feature type="active site" description="Proton acceptor" evidence="7">
    <location>
        <position position="67"/>
    </location>
</feature>
<evidence type="ECO:0000256" key="10">
    <source>
        <dbReference type="SAM" id="MobiDB-lite"/>
    </source>
</evidence>
<protein>
    <submittedName>
        <fullName evidence="13">D-alanyl-D-alanine carboxypeptidase</fullName>
    </submittedName>
</protein>
<evidence type="ECO:0000256" key="8">
    <source>
        <dbReference type="PIRSR" id="PIRSR618044-2"/>
    </source>
</evidence>
<dbReference type="EMBL" id="QGTJ01000013">
    <property type="protein sequence ID" value="PWV58842.1"/>
    <property type="molecule type" value="Genomic_DNA"/>
</dbReference>
<dbReference type="Pfam" id="PF00768">
    <property type="entry name" value="Peptidase_S11"/>
    <property type="match status" value="1"/>
</dbReference>
<organism evidence="13 14">
    <name type="scientific">Plasticicumulans acidivorans</name>
    <dbReference type="NCBI Taxonomy" id="886464"/>
    <lineage>
        <taxon>Bacteria</taxon>
        <taxon>Pseudomonadati</taxon>
        <taxon>Pseudomonadota</taxon>
        <taxon>Gammaproteobacteria</taxon>
        <taxon>Candidatus Competibacteraceae</taxon>
        <taxon>Plasticicumulans</taxon>
    </lineage>
</organism>
<reference evidence="13 14" key="1">
    <citation type="submission" date="2018-05" db="EMBL/GenBank/DDBJ databases">
        <title>Genomic Encyclopedia of Type Strains, Phase IV (KMG-IV): sequencing the most valuable type-strain genomes for metagenomic binning, comparative biology and taxonomic classification.</title>
        <authorList>
            <person name="Goeker M."/>
        </authorList>
    </citation>
    <scope>NUCLEOTIDE SEQUENCE [LARGE SCALE GENOMIC DNA]</scope>
    <source>
        <strain evidence="13 14">DSM 23606</strain>
    </source>
</reference>
<evidence type="ECO:0000256" key="9">
    <source>
        <dbReference type="RuleBase" id="RU004016"/>
    </source>
</evidence>
<dbReference type="GO" id="GO:0006508">
    <property type="term" value="P:proteolysis"/>
    <property type="evidence" value="ECO:0007669"/>
    <property type="project" value="InterPro"/>
</dbReference>
<sequence>MLTSAMLRRVGQPLCAVLLFAASTLAAHAEDELRITAKAAILLDADTGQVLYAREPHLPLPPASTTKVLTALIALERLNPNAMLPVSPSAAEAPPSRVGLRPGDRISANDALYGLLLKSGNDTAEVVAESIGGSVPGFARLMNARARQLGALDSHFANPHGLPNDEHQSTAYDLAVIFRYAMLNPQFERIVQTQNQILQVERASAQGRAQPVMVATHNRLLGTYDGAMGGKTGYTVKAKRCYVGETERGNHRLIVAVLGSSALWEDSRKLFDYGFARYGLATPPQAAPIPVRVTAPARAVKASTRSAVAPRKASAPSAAKSTKPAPRAKTVAPKKPAPRPESRVASRGRG</sequence>
<dbReference type="Proteomes" id="UP000246569">
    <property type="component" value="Unassembled WGS sequence"/>
</dbReference>
<dbReference type="GO" id="GO:0008360">
    <property type="term" value="P:regulation of cell shape"/>
    <property type="evidence" value="ECO:0007669"/>
    <property type="project" value="UniProtKB-KW"/>
</dbReference>
<dbReference type="PRINTS" id="PR00725">
    <property type="entry name" value="DADACBPTASE1"/>
</dbReference>
<evidence type="ECO:0000256" key="1">
    <source>
        <dbReference type="ARBA" id="ARBA00007164"/>
    </source>
</evidence>
<keyword evidence="14" id="KW-1185">Reference proteome</keyword>
<dbReference type="PANTHER" id="PTHR21581:SF33">
    <property type="entry name" value="D-ALANYL-D-ALANINE CARBOXYPEPTIDASE DACB"/>
    <property type="match status" value="1"/>
</dbReference>
<evidence type="ECO:0000256" key="2">
    <source>
        <dbReference type="ARBA" id="ARBA00022729"/>
    </source>
</evidence>
<dbReference type="GO" id="GO:0009252">
    <property type="term" value="P:peptidoglycan biosynthetic process"/>
    <property type="evidence" value="ECO:0007669"/>
    <property type="project" value="UniProtKB-KW"/>
</dbReference>
<feature type="active site" description="Acyl-ester intermediate" evidence="7">
    <location>
        <position position="64"/>
    </location>
</feature>
<feature type="signal peptide" evidence="11">
    <location>
        <begin position="1"/>
        <end position="29"/>
    </location>
</feature>
<feature type="domain" description="Peptidase S11 D-alanyl-D-alanine carboxypeptidase A N-terminal" evidence="12">
    <location>
        <begin position="29"/>
        <end position="260"/>
    </location>
</feature>
<dbReference type="RefSeq" id="WP_170123675.1">
    <property type="nucleotide sequence ID" value="NZ_QGTJ01000013.1"/>
</dbReference>
<dbReference type="InterPro" id="IPR018044">
    <property type="entry name" value="Peptidase_S11"/>
</dbReference>
<comment type="caution">
    <text evidence="13">The sequence shown here is derived from an EMBL/GenBank/DDBJ whole genome shotgun (WGS) entry which is preliminary data.</text>
</comment>
<evidence type="ECO:0000256" key="5">
    <source>
        <dbReference type="ARBA" id="ARBA00022984"/>
    </source>
</evidence>
<proteinExistence type="inferred from homology"/>
<evidence type="ECO:0000256" key="3">
    <source>
        <dbReference type="ARBA" id="ARBA00022801"/>
    </source>
</evidence>
<keyword evidence="5" id="KW-0573">Peptidoglycan synthesis</keyword>
<feature type="binding site" evidence="8">
    <location>
        <position position="231"/>
    </location>
    <ligand>
        <name>substrate</name>
    </ligand>
</feature>
<evidence type="ECO:0000313" key="13">
    <source>
        <dbReference type="EMBL" id="PWV58842.1"/>
    </source>
</evidence>
<evidence type="ECO:0000256" key="4">
    <source>
        <dbReference type="ARBA" id="ARBA00022960"/>
    </source>
</evidence>
<evidence type="ECO:0000256" key="7">
    <source>
        <dbReference type="PIRSR" id="PIRSR618044-1"/>
    </source>
</evidence>
<keyword evidence="4" id="KW-0133">Cell shape</keyword>
<evidence type="ECO:0000259" key="12">
    <source>
        <dbReference type="Pfam" id="PF00768"/>
    </source>
</evidence>
<feature type="region of interest" description="Disordered" evidence="10">
    <location>
        <begin position="302"/>
        <end position="350"/>
    </location>
</feature>
<dbReference type="GO" id="GO:0009002">
    <property type="term" value="F:serine-type D-Ala-D-Ala carboxypeptidase activity"/>
    <property type="evidence" value="ECO:0007669"/>
    <property type="project" value="InterPro"/>
</dbReference>
<evidence type="ECO:0000256" key="11">
    <source>
        <dbReference type="SAM" id="SignalP"/>
    </source>
</evidence>
<keyword evidence="13" id="KW-0121">Carboxypeptidase</keyword>
<keyword evidence="2 11" id="KW-0732">Signal</keyword>
<dbReference type="SUPFAM" id="SSF56601">
    <property type="entry name" value="beta-lactamase/transpeptidase-like"/>
    <property type="match status" value="1"/>
</dbReference>
<gene>
    <name evidence="13" type="ORF">C7443_11323</name>
</gene>
<dbReference type="Gene3D" id="3.40.710.10">
    <property type="entry name" value="DD-peptidase/beta-lactamase superfamily"/>
    <property type="match status" value="1"/>
</dbReference>
<feature type="active site" evidence="7">
    <location>
        <position position="119"/>
    </location>
</feature>
<dbReference type="InterPro" id="IPR012338">
    <property type="entry name" value="Beta-lactam/transpept-like"/>
</dbReference>
<keyword evidence="6" id="KW-0961">Cell wall biogenesis/degradation</keyword>
<evidence type="ECO:0000256" key="6">
    <source>
        <dbReference type="ARBA" id="ARBA00023316"/>
    </source>
</evidence>
<dbReference type="GO" id="GO:0071555">
    <property type="term" value="P:cell wall organization"/>
    <property type="evidence" value="ECO:0007669"/>
    <property type="project" value="UniProtKB-KW"/>
</dbReference>
<comment type="similarity">
    <text evidence="1 9">Belongs to the peptidase S11 family.</text>
</comment>